<dbReference type="Proteomes" id="UP001420932">
    <property type="component" value="Unassembled WGS sequence"/>
</dbReference>
<feature type="domain" description="Zinc knuckle CX2CX4HX4C" evidence="1">
    <location>
        <begin position="20"/>
        <end position="59"/>
    </location>
</feature>
<reference evidence="2 3" key="1">
    <citation type="submission" date="2024-01" db="EMBL/GenBank/DDBJ databases">
        <title>Genome assemblies of Stephania.</title>
        <authorList>
            <person name="Yang L."/>
        </authorList>
    </citation>
    <scope>NUCLEOTIDE SEQUENCE [LARGE SCALE GENOMIC DNA]</scope>
    <source>
        <strain evidence="2">YNDBR</strain>
        <tissue evidence="2">Leaf</tissue>
    </source>
</reference>
<keyword evidence="3" id="KW-1185">Reference proteome</keyword>
<gene>
    <name evidence="2" type="ORF">Syun_006089</name>
</gene>
<evidence type="ECO:0000313" key="2">
    <source>
        <dbReference type="EMBL" id="KAK9159748.1"/>
    </source>
</evidence>
<evidence type="ECO:0000259" key="1">
    <source>
        <dbReference type="Pfam" id="PF14392"/>
    </source>
</evidence>
<organism evidence="2 3">
    <name type="scientific">Stephania yunnanensis</name>
    <dbReference type="NCBI Taxonomy" id="152371"/>
    <lineage>
        <taxon>Eukaryota</taxon>
        <taxon>Viridiplantae</taxon>
        <taxon>Streptophyta</taxon>
        <taxon>Embryophyta</taxon>
        <taxon>Tracheophyta</taxon>
        <taxon>Spermatophyta</taxon>
        <taxon>Magnoliopsida</taxon>
        <taxon>Ranunculales</taxon>
        <taxon>Menispermaceae</taxon>
        <taxon>Menispermoideae</taxon>
        <taxon>Cissampelideae</taxon>
        <taxon>Stephania</taxon>
    </lineage>
</organism>
<dbReference type="InterPro" id="IPR025836">
    <property type="entry name" value="Zn_knuckle_CX2CX4HX4C"/>
</dbReference>
<accession>A0AAP0KVZ1</accession>
<evidence type="ECO:0000313" key="3">
    <source>
        <dbReference type="Proteomes" id="UP001420932"/>
    </source>
</evidence>
<protein>
    <recommendedName>
        <fullName evidence="1">Zinc knuckle CX2CX4HX4C domain-containing protein</fullName>
    </recommendedName>
</protein>
<dbReference type="AlphaFoldDB" id="A0AAP0KVZ1"/>
<name>A0AAP0KVZ1_9MAGN</name>
<sequence length="60" mass="7306">MDWRQDGLVLRKFLKVRLEIDINKPLMKRKRINSGLKPIFIEFKYERIKVICHICGKITY</sequence>
<comment type="caution">
    <text evidence="2">The sequence shown here is derived from an EMBL/GenBank/DDBJ whole genome shotgun (WGS) entry which is preliminary data.</text>
</comment>
<dbReference type="EMBL" id="JBBNAF010000003">
    <property type="protein sequence ID" value="KAK9159748.1"/>
    <property type="molecule type" value="Genomic_DNA"/>
</dbReference>
<dbReference type="Pfam" id="PF14392">
    <property type="entry name" value="zf-CCHC_4"/>
    <property type="match status" value="1"/>
</dbReference>
<proteinExistence type="predicted"/>